<dbReference type="Pfam" id="PF00015">
    <property type="entry name" value="MCPsignal"/>
    <property type="match status" value="1"/>
</dbReference>
<dbReference type="PRINTS" id="PR00260">
    <property type="entry name" value="CHEMTRNSDUCR"/>
</dbReference>
<dbReference type="EMBL" id="QYUL01000002">
    <property type="protein sequence ID" value="RJF81053.1"/>
    <property type="molecule type" value="Genomic_DNA"/>
</dbReference>
<dbReference type="GO" id="GO:0006935">
    <property type="term" value="P:chemotaxis"/>
    <property type="evidence" value="ECO:0007669"/>
    <property type="project" value="InterPro"/>
</dbReference>
<keyword evidence="6" id="KW-0812">Transmembrane</keyword>
<evidence type="ECO:0000313" key="12">
    <source>
        <dbReference type="Proteomes" id="UP000283458"/>
    </source>
</evidence>
<dbReference type="PROSITE" id="PS51753">
    <property type="entry name" value="HBM"/>
    <property type="match status" value="1"/>
</dbReference>
<comment type="caution">
    <text evidence="11">The sequence shown here is derived from an EMBL/GenBank/DDBJ whole genome shotgun (WGS) entry which is preliminary data.</text>
</comment>
<dbReference type="PANTHER" id="PTHR32089">
    <property type="entry name" value="METHYL-ACCEPTING CHEMOTAXIS PROTEIN MCPB"/>
    <property type="match status" value="1"/>
</dbReference>
<dbReference type="RefSeq" id="WP_119831141.1">
    <property type="nucleotide sequence ID" value="NZ_QYUL01000002.1"/>
</dbReference>
<dbReference type="SUPFAM" id="SSF58104">
    <property type="entry name" value="Methyl-accepting chemotaxis protein (MCP) signaling domain"/>
    <property type="match status" value="1"/>
</dbReference>
<gene>
    <name evidence="11" type="ORF">D3877_12555</name>
</gene>
<keyword evidence="6" id="KW-1133">Transmembrane helix</keyword>
<feature type="transmembrane region" description="Helical" evidence="6">
    <location>
        <begin position="300"/>
        <end position="319"/>
    </location>
</feature>
<reference evidence="11 12" key="1">
    <citation type="submission" date="2018-09" db="EMBL/GenBank/DDBJ databases">
        <authorList>
            <person name="Zhu H."/>
        </authorList>
    </citation>
    <scope>NUCLEOTIDE SEQUENCE [LARGE SCALE GENOMIC DNA]</scope>
    <source>
        <strain evidence="11 12">K2W22B-5</strain>
    </source>
</reference>
<keyword evidence="6" id="KW-0472">Membrane</keyword>
<evidence type="ECO:0000259" key="9">
    <source>
        <dbReference type="PROSITE" id="PS50885"/>
    </source>
</evidence>
<keyword evidence="3 5" id="KW-0807">Transducer</keyword>
<name>A0A418VV86_9PROT</name>
<evidence type="ECO:0000256" key="2">
    <source>
        <dbReference type="ARBA" id="ARBA00022519"/>
    </source>
</evidence>
<keyword evidence="2" id="KW-0997">Cell inner membrane</keyword>
<evidence type="ECO:0000256" key="3">
    <source>
        <dbReference type="ARBA" id="ARBA00023224"/>
    </source>
</evidence>
<evidence type="ECO:0000256" key="6">
    <source>
        <dbReference type="SAM" id="Phobius"/>
    </source>
</evidence>
<dbReference type="InterPro" id="IPR000727">
    <property type="entry name" value="T_SNARE_dom"/>
</dbReference>
<evidence type="ECO:0000259" key="8">
    <source>
        <dbReference type="PROSITE" id="PS50192"/>
    </source>
</evidence>
<comment type="similarity">
    <text evidence="4">Belongs to the methyl-accepting chemotaxis (MCP) protein family.</text>
</comment>
<dbReference type="InterPro" id="IPR032255">
    <property type="entry name" value="HBM"/>
</dbReference>
<evidence type="ECO:0000256" key="1">
    <source>
        <dbReference type="ARBA" id="ARBA00004429"/>
    </source>
</evidence>
<evidence type="ECO:0000259" key="7">
    <source>
        <dbReference type="PROSITE" id="PS50111"/>
    </source>
</evidence>
<dbReference type="InterPro" id="IPR004090">
    <property type="entry name" value="Chemotax_Me-accpt_rcpt"/>
</dbReference>
<keyword evidence="2" id="KW-1003">Cell membrane</keyword>
<feature type="domain" description="HAMP" evidence="9">
    <location>
        <begin position="320"/>
        <end position="373"/>
    </location>
</feature>
<keyword evidence="12" id="KW-1185">Reference proteome</keyword>
<feature type="domain" description="Methyl-accepting transducer" evidence="7">
    <location>
        <begin position="420"/>
        <end position="649"/>
    </location>
</feature>
<dbReference type="SMART" id="SM01358">
    <property type="entry name" value="HBM"/>
    <property type="match status" value="1"/>
</dbReference>
<dbReference type="GO" id="GO:0005886">
    <property type="term" value="C:plasma membrane"/>
    <property type="evidence" value="ECO:0007669"/>
    <property type="project" value="UniProtKB-SubCell"/>
</dbReference>
<evidence type="ECO:0000259" key="10">
    <source>
        <dbReference type="PROSITE" id="PS51753"/>
    </source>
</evidence>
<dbReference type="PROSITE" id="PS50885">
    <property type="entry name" value="HAMP"/>
    <property type="match status" value="1"/>
</dbReference>
<dbReference type="CDD" id="cd06225">
    <property type="entry name" value="HAMP"/>
    <property type="match status" value="1"/>
</dbReference>
<dbReference type="PROSITE" id="PS50111">
    <property type="entry name" value="CHEMOTAXIS_TRANSDUC_2"/>
    <property type="match status" value="1"/>
</dbReference>
<dbReference type="PROSITE" id="PS50192">
    <property type="entry name" value="T_SNARE"/>
    <property type="match status" value="1"/>
</dbReference>
<sequence length="669" mass="69391">MNLVNGLRVGPRIAAGSAGILLFLVVVAGIGISSLSETGEVVDTYSALGKRTNDLGRMQTLMLDMRLKATAFLLNGREEDATAVQALATEATDLIGQSVATGGDPALRETAAKMNDEMTRYRAAFASVQEAHAERVAAAAEVAKIGSRLQTTLNTIVNGAKTSGDLEALHLASLSMGHFLSARIVGARYLGEGSSGLASATRAELKNATQKGEAMVATLTDPGRRGLATVFLKALASYGVEFDKVVAATTRRDELVETALLPLGSSVGEQARALTDQGVERVRTLRDDTMEFIAASRRTLIGASAGGLLLGFLAALLIGRSLSRPVVAMTDAMTRLADGDRAIPVPGLERGDEIGGMAKAVAVFKAKLIEADRLAAEQESQHEASRRRGERIDRLAQEFDRLAVESLGRVSDAAGQLQATADGILTATRQTTQQADAVAKASSEATGNVETVAAAAEELSVSIAQIGQQVAQSTQVAEQAVSIARVTDNTVRGLTDAARQIGDVVQLISGIAAQTNLLALNATIEAARAGDAGKGFAVVAGEVKSLAAQTAKATEDISSQIGAIQRVSAEAAGAITEIGRVIAQVNDISTSIAAAINEQRAATQEISSNIQRAARGTQDVRDNIAGVTGAFSATGDASQRVWQAADGLSSEATELRGRVSHFLAEMRAA</sequence>
<dbReference type="Gene3D" id="1.10.287.950">
    <property type="entry name" value="Methyl-accepting chemotaxis protein"/>
    <property type="match status" value="1"/>
</dbReference>
<dbReference type="GO" id="GO:0004888">
    <property type="term" value="F:transmembrane signaling receptor activity"/>
    <property type="evidence" value="ECO:0007669"/>
    <property type="project" value="InterPro"/>
</dbReference>
<dbReference type="InterPro" id="IPR003660">
    <property type="entry name" value="HAMP_dom"/>
</dbReference>
<feature type="domain" description="T-SNARE coiled-coil homology" evidence="8">
    <location>
        <begin position="565"/>
        <end position="627"/>
    </location>
</feature>
<dbReference type="OrthoDB" id="3378718at2"/>
<evidence type="ECO:0000256" key="5">
    <source>
        <dbReference type="PROSITE-ProRule" id="PRU00284"/>
    </source>
</evidence>
<feature type="transmembrane region" description="Helical" evidence="6">
    <location>
        <begin position="12"/>
        <end position="32"/>
    </location>
</feature>
<dbReference type="Proteomes" id="UP000283458">
    <property type="component" value="Unassembled WGS sequence"/>
</dbReference>
<evidence type="ECO:0000313" key="11">
    <source>
        <dbReference type="EMBL" id="RJF81053.1"/>
    </source>
</evidence>
<dbReference type="GO" id="GO:0007165">
    <property type="term" value="P:signal transduction"/>
    <property type="evidence" value="ECO:0007669"/>
    <property type="project" value="UniProtKB-KW"/>
</dbReference>
<comment type="subcellular location">
    <subcellularLocation>
        <location evidence="1">Cell inner membrane</location>
        <topology evidence="1">Multi-pass membrane protein</topology>
    </subcellularLocation>
</comment>
<evidence type="ECO:0000256" key="4">
    <source>
        <dbReference type="ARBA" id="ARBA00029447"/>
    </source>
</evidence>
<protein>
    <submittedName>
        <fullName evidence="11">HAMP domain-containing protein</fullName>
    </submittedName>
</protein>
<dbReference type="Pfam" id="PF00672">
    <property type="entry name" value="HAMP"/>
    <property type="match status" value="1"/>
</dbReference>
<dbReference type="AlphaFoldDB" id="A0A418VV86"/>
<feature type="domain" description="HBM" evidence="10">
    <location>
        <begin position="47"/>
        <end position="286"/>
    </location>
</feature>
<proteinExistence type="inferred from homology"/>
<dbReference type="InterPro" id="IPR004089">
    <property type="entry name" value="MCPsignal_dom"/>
</dbReference>
<dbReference type="PANTHER" id="PTHR32089:SF112">
    <property type="entry name" value="LYSOZYME-LIKE PROTEIN-RELATED"/>
    <property type="match status" value="1"/>
</dbReference>
<dbReference type="SMART" id="SM00304">
    <property type="entry name" value="HAMP"/>
    <property type="match status" value="2"/>
</dbReference>
<dbReference type="Gene3D" id="6.10.340.10">
    <property type="match status" value="1"/>
</dbReference>
<organism evidence="11 12">
    <name type="scientific">Azospirillum cavernae</name>
    <dbReference type="NCBI Taxonomy" id="2320860"/>
    <lineage>
        <taxon>Bacteria</taxon>
        <taxon>Pseudomonadati</taxon>
        <taxon>Pseudomonadota</taxon>
        <taxon>Alphaproteobacteria</taxon>
        <taxon>Rhodospirillales</taxon>
        <taxon>Azospirillaceae</taxon>
        <taxon>Azospirillum</taxon>
    </lineage>
</organism>
<accession>A0A418VV86</accession>
<dbReference type="SMART" id="SM00283">
    <property type="entry name" value="MA"/>
    <property type="match status" value="1"/>
</dbReference>